<keyword evidence="5" id="KW-0862">Zinc</keyword>
<feature type="compositionally biased region" description="Low complexity" evidence="7">
    <location>
        <begin position="32"/>
        <end position="54"/>
    </location>
</feature>
<evidence type="ECO:0000313" key="9">
    <source>
        <dbReference type="EMBL" id="KAG0651921.1"/>
    </source>
</evidence>
<feature type="compositionally biased region" description="Polar residues" evidence="7">
    <location>
        <begin position="735"/>
        <end position="744"/>
    </location>
</feature>
<dbReference type="GO" id="GO:0005737">
    <property type="term" value="C:cytoplasm"/>
    <property type="evidence" value="ECO:0007669"/>
    <property type="project" value="UniProtKB-SubCell"/>
</dbReference>
<dbReference type="GO" id="GO:0008270">
    <property type="term" value="F:zinc ion binding"/>
    <property type="evidence" value="ECO:0007669"/>
    <property type="project" value="UniProtKB-KW"/>
</dbReference>
<dbReference type="InterPro" id="IPR001841">
    <property type="entry name" value="Znf_RING"/>
</dbReference>
<dbReference type="InterPro" id="IPR013083">
    <property type="entry name" value="Znf_RING/FYVE/PHD"/>
</dbReference>
<feature type="region of interest" description="Disordered" evidence="7">
    <location>
        <begin position="424"/>
        <end position="471"/>
    </location>
</feature>
<evidence type="ECO:0000256" key="7">
    <source>
        <dbReference type="SAM" id="MobiDB-lite"/>
    </source>
</evidence>
<feature type="region of interest" description="Disordered" evidence="7">
    <location>
        <begin position="376"/>
        <end position="412"/>
    </location>
</feature>
<feature type="region of interest" description="Disordered" evidence="7">
    <location>
        <begin position="572"/>
        <end position="614"/>
    </location>
</feature>
<protein>
    <submittedName>
        <fullName evidence="9">RING finger</fullName>
    </submittedName>
</protein>
<organism evidence="9 10">
    <name type="scientific">Hyphodiscus hymeniophilus</name>
    <dbReference type="NCBI Taxonomy" id="353542"/>
    <lineage>
        <taxon>Eukaryota</taxon>
        <taxon>Fungi</taxon>
        <taxon>Dikarya</taxon>
        <taxon>Ascomycota</taxon>
        <taxon>Pezizomycotina</taxon>
        <taxon>Leotiomycetes</taxon>
        <taxon>Helotiales</taxon>
        <taxon>Hyphodiscaceae</taxon>
        <taxon>Hyphodiscus</taxon>
    </lineage>
</organism>
<evidence type="ECO:0000256" key="6">
    <source>
        <dbReference type="PROSITE-ProRule" id="PRU00175"/>
    </source>
</evidence>
<comment type="subcellular location">
    <subcellularLocation>
        <location evidence="1">Cytoplasm</location>
    </subcellularLocation>
</comment>
<dbReference type="PROSITE" id="PS00518">
    <property type="entry name" value="ZF_RING_1"/>
    <property type="match status" value="1"/>
</dbReference>
<dbReference type="EMBL" id="VNKQ01000003">
    <property type="protein sequence ID" value="KAG0651921.1"/>
    <property type="molecule type" value="Genomic_DNA"/>
</dbReference>
<comment type="caution">
    <text evidence="9">The sequence shown here is derived from an EMBL/GenBank/DDBJ whole genome shotgun (WGS) entry which is preliminary data.</text>
</comment>
<dbReference type="InterPro" id="IPR017907">
    <property type="entry name" value="Znf_RING_CS"/>
</dbReference>
<feature type="compositionally biased region" description="Low complexity" evidence="7">
    <location>
        <begin position="642"/>
        <end position="659"/>
    </location>
</feature>
<feature type="compositionally biased region" description="Polar residues" evidence="7">
    <location>
        <begin position="626"/>
        <end position="641"/>
    </location>
</feature>
<dbReference type="CDD" id="cd16536">
    <property type="entry name" value="RING-HC_RNF10"/>
    <property type="match status" value="1"/>
</dbReference>
<gene>
    <name evidence="9" type="ORF">D0Z07_1250</name>
</gene>
<feature type="domain" description="RING-type" evidence="8">
    <location>
        <begin position="183"/>
        <end position="233"/>
    </location>
</feature>
<dbReference type="InterPro" id="IPR018957">
    <property type="entry name" value="Znf_C3HC4_RING-type"/>
</dbReference>
<dbReference type="Pfam" id="PF00097">
    <property type="entry name" value="zf-C3HC4"/>
    <property type="match status" value="1"/>
</dbReference>
<dbReference type="InterPro" id="IPR039739">
    <property type="entry name" value="MAG2/RNF10"/>
</dbReference>
<keyword evidence="10" id="KW-1185">Reference proteome</keyword>
<evidence type="ECO:0000313" key="10">
    <source>
        <dbReference type="Proteomes" id="UP000785200"/>
    </source>
</evidence>
<evidence type="ECO:0000259" key="8">
    <source>
        <dbReference type="PROSITE" id="PS50089"/>
    </source>
</evidence>
<evidence type="ECO:0000256" key="1">
    <source>
        <dbReference type="ARBA" id="ARBA00004496"/>
    </source>
</evidence>
<feature type="region of interest" description="Disordered" evidence="7">
    <location>
        <begin position="626"/>
        <end position="659"/>
    </location>
</feature>
<sequence>MTSAPQNASTSGGKSLNTAPSFNPAQHGQVTSPGFESSSSRRASGQGSSHSSPRNTQGQRKQHKNSRKPRLADEDAMAESVAMRNANGRRGQTSITHLMNFSLPPRPQDHRNTMQRGTRRGNIYGIGSGHHSSDKARYIHANYRFIVKPNGDYKQQAVNSDEHLDWNDVLQILASAVSQEAACPICLSHPVAPRMAKCGHIFCLPCLIRYMHSTDDSASLAEKKARWKKCPICWDSVYISETRPVRWYTGQEQTPPREGEDVVLRLVMRQPGSTLALPRDGADVLNKASDPSDILVWTALHISRAVPTKDLADDIPWYFAAEVTDYARIMKGSEEYITEQYNSEIEDLRRQENEDNLMFGEEPEWTRKAVNAVNEAKEKTKGIGSPPQPKQPTEKKPKRQPIQFNPVDDEAPESYFIQHTSKSGLNIADRANESPATKPISSLTSDMELNPSSSDQHLPEHPRFKPRPNLNEAHHPDAPYYFYQALLHYYLAPLDIRILKLAFGNFASFPSTVLPRVERVSTGHIMDDDLRKRTKYLAHLPYGCEVGFLECNWTDVVAPEILAQFKDEIEKRRKRNRDKDIREEKDRQRAEKAEDDARWAQARRKRPSITQDTFAGEDFLQLTPSSLDAANASPPWQSRQGSSFATLASPSTSPSAPRTVWGTTLIAPASPDIHASEPDHQDDGWLASWEQELLAENEALAQVQALSLNGEANSEGIKSSAGGGGKKKKAKKITLMSTTARRAA</sequence>
<proteinExistence type="predicted"/>
<dbReference type="SMART" id="SM00184">
    <property type="entry name" value="RING"/>
    <property type="match status" value="1"/>
</dbReference>
<feature type="compositionally biased region" description="Basic residues" evidence="7">
    <location>
        <begin position="60"/>
        <end position="69"/>
    </location>
</feature>
<reference evidence="9" key="1">
    <citation type="submission" date="2019-07" db="EMBL/GenBank/DDBJ databases">
        <title>Hyphodiscus hymeniophilus genome sequencing and assembly.</title>
        <authorList>
            <person name="Kramer G."/>
            <person name="Nodwell J."/>
        </authorList>
    </citation>
    <scope>NUCLEOTIDE SEQUENCE</scope>
    <source>
        <strain evidence="9">ATCC 34498</strain>
    </source>
</reference>
<dbReference type="OrthoDB" id="302966at2759"/>
<dbReference type="SUPFAM" id="SSF57850">
    <property type="entry name" value="RING/U-box"/>
    <property type="match status" value="1"/>
</dbReference>
<keyword evidence="3" id="KW-0479">Metal-binding</keyword>
<dbReference type="PROSITE" id="PS50089">
    <property type="entry name" value="ZF_RING_2"/>
    <property type="match status" value="1"/>
</dbReference>
<evidence type="ECO:0000256" key="5">
    <source>
        <dbReference type="ARBA" id="ARBA00022833"/>
    </source>
</evidence>
<dbReference type="GO" id="GO:0000976">
    <property type="term" value="F:transcription cis-regulatory region binding"/>
    <property type="evidence" value="ECO:0007669"/>
    <property type="project" value="TreeGrafter"/>
</dbReference>
<accession>A0A9P6VP00</accession>
<dbReference type="PANTHER" id="PTHR12983">
    <property type="entry name" value="RING FINGER 10 FAMILY MEMBER"/>
    <property type="match status" value="1"/>
</dbReference>
<dbReference type="Gene3D" id="3.30.40.10">
    <property type="entry name" value="Zinc/RING finger domain, C3HC4 (zinc finger)"/>
    <property type="match status" value="1"/>
</dbReference>
<name>A0A9P6VP00_9HELO</name>
<dbReference type="GO" id="GO:0045944">
    <property type="term" value="P:positive regulation of transcription by RNA polymerase II"/>
    <property type="evidence" value="ECO:0007669"/>
    <property type="project" value="TreeGrafter"/>
</dbReference>
<evidence type="ECO:0000256" key="2">
    <source>
        <dbReference type="ARBA" id="ARBA00022490"/>
    </source>
</evidence>
<dbReference type="PANTHER" id="PTHR12983:SF9">
    <property type="entry name" value="E3 UBIQUITIN-PROTEIN LIGASE RNF10"/>
    <property type="match status" value="1"/>
</dbReference>
<feature type="compositionally biased region" description="Basic and acidic residues" evidence="7">
    <location>
        <begin position="572"/>
        <end position="598"/>
    </location>
</feature>
<feature type="region of interest" description="Disordered" evidence="7">
    <location>
        <begin position="1"/>
        <end position="77"/>
    </location>
</feature>
<feature type="compositionally biased region" description="Polar residues" evidence="7">
    <location>
        <begin position="439"/>
        <end position="456"/>
    </location>
</feature>
<feature type="region of interest" description="Disordered" evidence="7">
    <location>
        <begin position="711"/>
        <end position="744"/>
    </location>
</feature>
<dbReference type="Proteomes" id="UP000785200">
    <property type="component" value="Unassembled WGS sequence"/>
</dbReference>
<keyword evidence="4 6" id="KW-0863">Zinc-finger</keyword>
<evidence type="ECO:0000256" key="4">
    <source>
        <dbReference type="ARBA" id="ARBA00022771"/>
    </source>
</evidence>
<dbReference type="AlphaFoldDB" id="A0A9P6VP00"/>
<keyword evidence="2" id="KW-0963">Cytoplasm</keyword>
<evidence type="ECO:0000256" key="3">
    <source>
        <dbReference type="ARBA" id="ARBA00022723"/>
    </source>
</evidence>
<feature type="compositionally biased region" description="Polar residues" evidence="7">
    <location>
        <begin position="1"/>
        <end position="31"/>
    </location>
</feature>
<dbReference type="FunFam" id="3.30.40.10:FF:000512">
    <property type="entry name" value="RING finger domain protein"/>
    <property type="match status" value="1"/>
</dbReference>